<sequence>MRQVNTYRKNKIQQAGLVLFMVFVSLLAPMRVGAEEGTLNFYV</sequence>
<name>A0A848N193_ENTMU</name>
<evidence type="ECO:0000313" key="1">
    <source>
        <dbReference type="EMBL" id="NMP60008.1"/>
    </source>
</evidence>
<evidence type="ECO:0000313" key="2">
    <source>
        <dbReference type="Proteomes" id="UP000557857"/>
    </source>
</evidence>
<organism evidence="1 2">
    <name type="scientific">Enterococcus mundtii</name>
    <dbReference type="NCBI Taxonomy" id="53346"/>
    <lineage>
        <taxon>Bacteria</taxon>
        <taxon>Bacillati</taxon>
        <taxon>Bacillota</taxon>
        <taxon>Bacilli</taxon>
        <taxon>Lactobacillales</taxon>
        <taxon>Enterococcaceae</taxon>
        <taxon>Enterococcus</taxon>
    </lineage>
</organism>
<dbReference type="Proteomes" id="UP000557857">
    <property type="component" value="Unassembled WGS sequence"/>
</dbReference>
<protein>
    <submittedName>
        <fullName evidence="1">Cell surface protein</fullName>
    </submittedName>
</protein>
<dbReference type="AlphaFoldDB" id="A0A848N193"/>
<proteinExistence type="predicted"/>
<reference evidence="1 2" key="1">
    <citation type="submission" date="2020-04" db="EMBL/GenBank/DDBJ databases">
        <authorList>
            <person name="Abaymova A."/>
            <person name="Teymurazov M."/>
            <person name="Tazyna O."/>
            <person name="Chatushin Y."/>
            <person name="Svetoch E."/>
            <person name="Pereligyn V."/>
            <person name="Pohylenko V."/>
            <person name="Platonov M."/>
            <person name="Kartsev N."/>
            <person name="Skryabin Y."/>
            <person name="Sizova A."/>
            <person name="Solomentsev V."/>
            <person name="Kislichkina A."/>
            <person name="Bogun A."/>
        </authorList>
    </citation>
    <scope>NUCLEOTIDE SEQUENCE [LARGE SCALE GENOMIC DNA]</scope>
    <source>
        <strain evidence="2">SCPM-O-B-8398 (E28)</strain>
    </source>
</reference>
<feature type="non-terminal residue" evidence="1">
    <location>
        <position position="43"/>
    </location>
</feature>
<dbReference type="EMBL" id="JABCAG010000209">
    <property type="protein sequence ID" value="NMP60008.1"/>
    <property type="molecule type" value="Genomic_DNA"/>
</dbReference>
<comment type="caution">
    <text evidence="1">The sequence shown here is derived from an EMBL/GenBank/DDBJ whole genome shotgun (WGS) entry which is preliminary data.</text>
</comment>
<gene>
    <name evidence="1" type="ORF">HI921_16460</name>
</gene>
<accession>A0A848N193</accession>